<evidence type="ECO:0000313" key="2">
    <source>
        <dbReference type="Proteomes" id="UP000867740"/>
    </source>
</evidence>
<evidence type="ECO:0000313" key="1">
    <source>
        <dbReference type="EMBL" id="HAT3581223.1"/>
    </source>
</evidence>
<gene>
    <name evidence="1" type="ORF">I8531_001503</name>
</gene>
<accession>A0A9P3T710</accession>
<dbReference type="RefSeq" id="WP_167337908.1">
    <property type="nucleotide sequence ID" value="NZ_CABMNU010000005.1"/>
</dbReference>
<dbReference type="Proteomes" id="UP000867740">
    <property type="component" value="Unassembled WGS sequence"/>
</dbReference>
<dbReference type="AlphaFoldDB" id="A0A9P3T710"/>
<proteinExistence type="predicted"/>
<reference evidence="1" key="2">
    <citation type="submission" date="2020-10" db="EMBL/GenBank/DDBJ databases">
        <authorList>
            <consortium name="NCBI Pathogen Detection Project"/>
        </authorList>
    </citation>
    <scope>NUCLEOTIDE SEQUENCE</scope>
    <source>
        <strain evidence="1">CAVp300</strain>
    </source>
</reference>
<protein>
    <submittedName>
        <fullName evidence="1">Uncharacterized protein</fullName>
    </submittedName>
</protein>
<sequence>MRRKRLVRATTGLAIIGFGGPGKRSATGEYPGCGANALSGLRLAGNQWLW</sequence>
<dbReference type="EMBL" id="DACSUM010000009">
    <property type="protein sequence ID" value="HAT3581223.1"/>
    <property type="molecule type" value="Genomic_DNA"/>
</dbReference>
<organism evidence="1 2">
    <name type="scientific">Kluyvera intermedia</name>
    <name type="common">Enterobacter intermedius</name>
    <dbReference type="NCBI Taxonomy" id="61648"/>
    <lineage>
        <taxon>Bacteria</taxon>
        <taxon>Pseudomonadati</taxon>
        <taxon>Pseudomonadota</taxon>
        <taxon>Gammaproteobacteria</taxon>
        <taxon>Enterobacterales</taxon>
        <taxon>Enterobacteriaceae</taxon>
        <taxon>Kluyvera</taxon>
    </lineage>
</organism>
<reference evidence="1" key="1">
    <citation type="journal article" date="2018" name="Genome Biol.">
        <title>SKESA: strategic k-mer extension for scrupulous assemblies.</title>
        <authorList>
            <person name="Souvorov A."/>
            <person name="Agarwala R."/>
            <person name="Lipman D.J."/>
        </authorList>
    </citation>
    <scope>NUCLEOTIDE SEQUENCE</scope>
    <source>
        <strain evidence="1">CAVp300</strain>
    </source>
</reference>
<comment type="caution">
    <text evidence="1">The sequence shown here is derived from an EMBL/GenBank/DDBJ whole genome shotgun (WGS) entry which is preliminary data.</text>
</comment>
<name>A0A9P3T710_KLUIN</name>